<sequence length="76" mass="8432">MANSFTLLADLKAGRCSTTAETSAQVRLLSFELLILCRLGGEGEETFYTTYAEVCDSFDAMELRSDLLRGIYAYSM</sequence>
<organism evidence="1">
    <name type="scientific">Brassica campestris</name>
    <name type="common">Field mustard</name>
    <dbReference type="NCBI Taxonomy" id="3711"/>
    <lineage>
        <taxon>Eukaryota</taxon>
        <taxon>Viridiplantae</taxon>
        <taxon>Streptophyta</taxon>
        <taxon>Embryophyta</taxon>
        <taxon>Tracheophyta</taxon>
        <taxon>Spermatophyta</taxon>
        <taxon>Magnoliopsida</taxon>
        <taxon>eudicotyledons</taxon>
        <taxon>Gunneridae</taxon>
        <taxon>Pentapetalae</taxon>
        <taxon>rosids</taxon>
        <taxon>malvids</taxon>
        <taxon>Brassicales</taxon>
        <taxon>Brassicaceae</taxon>
        <taxon>Brassiceae</taxon>
        <taxon>Brassica</taxon>
    </lineage>
</organism>
<proteinExistence type="predicted"/>
<dbReference type="AlphaFoldDB" id="A0A3P5ZT34"/>
<accession>A0A3P5ZT34</accession>
<gene>
    <name evidence="1" type="ORF">BRAA01T02052Z</name>
</gene>
<protein>
    <submittedName>
        <fullName evidence="1">Uncharacterized protein</fullName>
    </submittedName>
</protein>
<reference evidence="1" key="1">
    <citation type="submission" date="2018-11" db="EMBL/GenBank/DDBJ databases">
        <authorList>
            <consortium name="Genoscope - CEA"/>
            <person name="William W."/>
        </authorList>
    </citation>
    <scope>NUCLEOTIDE SEQUENCE</scope>
</reference>
<evidence type="ECO:0000313" key="1">
    <source>
        <dbReference type="EMBL" id="VDC75550.1"/>
    </source>
</evidence>
<name>A0A3P5ZT34_BRACM</name>
<dbReference type="EMBL" id="LR031571">
    <property type="protein sequence ID" value="VDC75550.1"/>
    <property type="molecule type" value="Genomic_DNA"/>
</dbReference>